<dbReference type="Gene3D" id="3.40.50.2300">
    <property type="match status" value="1"/>
</dbReference>
<evidence type="ECO:0000256" key="4">
    <source>
        <dbReference type="ARBA" id="ARBA00023125"/>
    </source>
</evidence>
<dbReference type="PROSITE" id="PS50110">
    <property type="entry name" value="RESPONSE_REGULATORY"/>
    <property type="match status" value="1"/>
</dbReference>
<evidence type="ECO:0000256" key="1">
    <source>
        <dbReference type="ARBA" id="ARBA00022553"/>
    </source>
</evidence>
<proteinExistence type="predicted"/>
<dbReference type="SMART" id="SM00448">
    <property type="entry name" value="REC"/>
    <property type="match status" value="1"/>
</dbReference>
<dbReference type="STRING" id="947013.SAMN04488109_3154"/>
<dbReference type="GO" id="GO:0005829">
    <property type="term" value="C:cytosol"/>
    <property type="evidence" value="ECO:0007669"/>
    <property type="project" value="TreeGrafter"/>
</dbReference>
<evidence type="ECO:0000256" key="7">
    <source>
        <dbReference type="PROSITE-ProRule" id="PRU01091"/>
    </source>
</evidence>
<dbReference type="AlphaFoldDB" id="A0A1M5R264"/>
<dbReference type="GO" id="GO:0000156">
    <property type="term" value="F:phosphorelay response regulator activity"/>
    <property type="evidence" value="ECO:0007669"/>
    <property type="project" value="TreeGrafter"/>
</dbReference>
<protein>
    <submittedName>
        <fullName evidence="10">DNA-binding response regulator, OmpR family, contains REC and winged-helix (WHTH) domain</fullName>
    </submittedName>
</protein>
<dbReference type="InterPro" id="IPR001789">
    <property type="entry name" value="Sig_transdc_resp-reg_receiver"/>
</dbReference>
<feature type="DNA-binding region" description="OmpR/PhoB-type" evidence="7">
    <location>
        <begin position="130"/>
        <end position="230"/>
    </location>
</feature>
<dbReference type="Pfam" id="PF00486">
    <property type="entry name" value="Trans_reg_C"/>
    <property type="match status" value="1"/>
</dbReference>
<dbReference type="PROSITE" id="PS51755">
    <property type="entry name" value="OMPR_PHOB"/>
    <property type="match status" value="1"/>
</dbReference>
<reference evidence="10 11" key="1">
    <citation type="submission" date="2016-11" db="EMBL/GenBank/DDBJ databases">
        <authorList>
            <person name="Jaros S."/>
            <person name="Januszkiewicz K."/>
            <person name="Wedrychowicz H."/>
        </authorList>
    </citation>
    <scope>NUCLEOTIDE SEQUENCE [LARGE SCALE GENOMIC DNA]</scope>
    <source>
        <strain evidence="10 11">DSM 24574</strain>
    </source>
</reference>
<organism evidence="10 11">
    <name type="scientific">Chryseolinea serpens</name>
    <dbReference type="NCBI Taxonomy" id="947013"/>
    <lineage>
        <taxon>Bacteria</taxon>
        <taxon>Pseudomonadati</taxon>
        <taxon>Bacteroidota</taxon>
        <taxon>Cytophagia</taxon>
        <taxon>Cytophagales</taxon>
        <taxon>Fulvivirgaceae</taxon>
        <taxon>Chryseolinea</taxon>
    </lineage>
</organism>
<feature type="domain" description="Response regulatory" evidence="8">
    <location>
        <begin position="8"/>
        <end position="122"/>
    </location>
</feature>
<evidence type="ECO:0000313" key="10">
    <source>
        <dbReference type="EMBL" id="SHH20472.1"/>
    </source>
</evidence>
<evidence type="ECO:0000259" key="8">
    <source>
        <dbReference type="PROSITE" id="PS50110"/>
    </source>
</evidence>
<dbReference type="CDD" id="cd00383">
    <property type="entry name" value="trans_reg_C"/>
    <property type="match status" value="1"/>
</dbReference>
<dbReference type="GO" id="GO:0032993">
    <property type="term" value="C:protein-DNA complex"/>
    <property type="evidence" value="ECO:0007669"/>
    <property type="project" value="TreeGrafter"/>
</dbReference>
<dbReference type="EMBL" id="FQWQ01000002">
    <property type="protein sequence ID" value="SHH20472.1"/>
    <property type="molecule type" value="Genomic_DNA"/>
</dbReference>
<dbReference type="GO" id="GO:0000976">
    <property type="term" value="F:transcription cis-regulatory region binding"/>
    <property type="evidence" value="ECO:0007669"/>
    <property type="project" value="TreeGrafter"/>
</dbReference>
<evidence type="ECO:0000256" key="3">
    <source>
        <dbReference type="ARBA" id="ARBA00023015"/>
    </source>
</evidence>
<dbReference type="InterPro" id="IPR001867">
    <property type="entry name" value="OmpR/PhoB-type_DNA-bd"/>
</dbReference>
<sequence length="231" mass="26140">MKKNATLKVLVVEDEMGLAESIAAHLTKDGFITETVFNYESALEKISLYTYDCVVVDINLPDGIGFDIVETLKKIKASSGIIIISARHALEDKIKSLDIGSDDYLTKPFHLSELNARVKSLLRRRHFGGSNEISFQEIRVNYISRKVFVGETEVTLSKKEYDLLLYFMSNIEVALTKPAMAEHLWGDNIDSADSFDMLYSHIKNLRKKLTDKGSKDYIHSIYGIGYKFGKN</sequence>
<dbReference type="InterPro" id="IPR039420">
    <property type="entry name" value="WalR-like"/>
</dbReference>
<feature type="modified residue" description="4-aspartylphosphate" evidence="6">
    <location>
        <position position="57"/>
    </location>
</feature>
<dbReference type="SMART" id="SM00862">
    <property type="entry name" value="Trans_reg_C"/>
    <property type="match status" value="1"/>
</dbReference>
<evidence type="ECO:0000256" key="6">
    <source>
        <dbReference type="PROSITE-ProRule" id="PRU00169"/>
    </source>
</evidence>
<keyword evidence="11" id="KW-1185">Reference proteome</keyword>
<evidence type="ECO:0000259" key="9">
    <source>
        <dbReference type="PROSITE" id="PS51755"/>
    </source>
</evidence>
<dbReference type="PANTHER" id="PTHR48111">
    <property type="entry name" value="REGULATOR OF RPOS"/>
    <property type="match status" value="1"/>
</dbReference>
<dbReference type="InterPro" id="IPR036388">
    <property type="entry name" value="WH-like_DNA-bd_sf"/>
</dbReference>
<evidence type="ECO:0000256" key="2">
    <source>
        <dbReference type="ARBA" id="ARBA00023012"/>
    </source>
</evidence>
<dbReference type="InterPro" id="IPR011006">
    <property type="entry name" value="CheY-like_superfamily"/>
</dbReference>
<keyword evidence="2" id="KW-0902">Two-component regulatory system</keyword>
<dbReference type="Gene3D" id="6.10.250.690">
    <property type="match status" value="1"/>
</dbReference>
<name>A0A1M5R264_9BACT</name>
<accession>A0A1M5R264</accession>
<dbReference type="GO" id="GO:0006355">
    <property type="term" value="P:regulation of DNA-templated transcription"/>
    <property type="evidence" value="ECO:0007669"/>
    <property type="project" value="InterPro"/>
</dbReference>
<dbReference type="SUPFAM" id="SSF52172">
    <property type="entry name" value="CheY-like"/>
    <property type="match status" value="1"/>
</dbReference>
<dbReference type="PANTHER" id="PTHR48111:SF22">
    <property type="entry name" value="REGULATOR OF RPOS"/>
    <property type="match status" value="1"/>
</dbReference>
<dbReference type="Gene3D" id="1.10.10.10">
    <property type="entry name" value="Winged helix-like DNA-binding domain superfamily/Winged helix DNA-binding domain"/>
    <property type="match status" value="1"/>
</dbReference>
<feature type="domain" description="OmpR/PhoB-type" evidence="9">
    <location>
        <begin position="130"/>
        <end position="230"/>
    </location>
</feature>
<dbReference type="Pfam" id="PF00072">
    <property type="entry name" value="Response_reg"/>
    <property type="match status" value="1"/>
</dbReference>
<gene>
    <name evidence="10" type="ORF">SAMN04488109_3154</name>
</gene>
<keyword evidence="3" id="KW-0805">Transcription regulation</keyword>
<keyword evidence="4 7" id="KW-0238">DNA-binding</keyword>
<evidence type="ECO:0000313" key="11">
    <source>
        <dbReference type="Proteomes" id="UP000184212"/>
    </source>
</evidence>
<keyword evidence="5" id="KW-0804">Transcription</keyword>
<keyword evidence="1 6" id="KW-0597">Phosphoprotein</keyword>
<evidence type="ECO:0000256" key="5">
    <source>
        <dbReference type="ARBA" id="ARBA00023163"/>
    </source>
</evidence>
<dbReference type="Proteomes" id="UP000184212">
    <property type="component" value="Unassembled WGS sequence"/>
</dbReference>